<keyword evidence="1" id="KW-0732">Signal</keyword>
<reference evidence="2 3" key="1">
    <citation type="submission" date="2021-07" db="EMBL/GenBank/DDBJ databases">
        <title>Shewanella sp. nov, isolated from SCS.</title>
        <authorList>
            <person name="Cao W.R."/>
        </authorList>
    </citation>
    <scope>NUCLEOTIDE SEQUENCE [LARGE SCALE GENOMIC DNA]</scope>
    <source>
        <strain evidence="2 3">NR704-98</strain>
    </source>
</reference>
<dbReference type="PANTHER" id="PTHR33361:SF2">
    <property type="entry name" value="DUF885 DOMAIN-CONTAINING PROTEIN"/>
    <property type="match status" value="1"/>
</dbReference>
<evidence type="ECO:0000313" key="3">
    <source>
        <dbReference type="Proteomes" id="UP001195963"/>
    </source>
</evidence>
<dbReference type="Proteomes" id="UP001195963">
    <property type="component" value="Unassembled WGS sequence"/>
</dbReference>
<organism evidence="2 3">
    <name type="scientific">Shewanella nanhaiensis</name>
    <dbReference type="NCBI Taxonomy" id="2864872"/>
    <lineage>
        <taxon>Bacteria</taxon>
        <taxon>Pseudomonadati</taxon>
        <taxon>Pseudomonadota</taxon>
        <taxon>Gammaproteobacteria</taxon>
        <taxon>Alteromonadales</taxon>
        <taxon>Shewanellaceae</taxon>
        <taxon>Shewanella</taxon>
    </lineage>
</organism>
<dbReference type="Pfam" id="PF05960">
    <property type="entry name" value="DUF885"/>
    <property type="match status" value="1"/>
</dbReference>
<dbReference type="EMBL" id="JAHZST010000001">
    <property type="protein sequence ID" value="MBW8182453.1"/>
    <property type="molecule type" value="Genomic_DNA"/>
</dbReference>
<accession>A0ABS7DYG6</accession>
<evidence type="ECO:0000313" key="2">
    <source>
        <dbReference type="EMBL" id="MBW8182453.1"/>
    </source>
</evidence>
<dbReference type="RefSeq" id="WP_220108146.1">
    <property type="nucleotide sequence ID" value="NZ_JAHZST010000001.1"/>
</dbReference>
<evidence type="ECO:0000256" key="1">
    <source>
        <dbReference type="SAM" id="SignalP"/>
    </source>
</evidence>
<comment type="caution">
    <text evidence="2">The sequence shown here is derived from an EMBL/GenBank/DDBJ whole genome shotgun (WGS) entry which is preliminary data.</text>
</comment>
<proteinExistence type="predicted"/>
<keyword evidence="3" id="KW-1185">Reference proteome</keyword>
<gene>
    <name evidence="2" type="ORF">K0625_02135</name>
</gene>
<protein>
    <submittedName>
        <fullName evidence="2">DUF885 domain-containing protein</fullName>
    </submittedName>
</protein>
<sequence length="611" mass="69462">MFKKILKYTGLGLLILLLSGSALAAHEWYAKKPFFFRAFLDRTLIKIAFDSPETLTSLGFLESVGIKGHNAELDDDRPEKGDELFAQLDTIHETLLSYEDSGLDENQLLSKEIALYLLDFSSQAKAYRYHNYPVNQLFGVQNGYPSFMEAQHRVETVEDAENYLSRLEKVKLKFEQNLLGLRLREQNGIIPPRFVIDRVLTEMTEFVETPINENILYTSLETKLAEAKEIPIKEQAELLAQAEENIREYVYPAYGLFIDYFAGIADKAGSDDGLWRLPNGDKAYQLSLNFFTTTDYSADEIHQMGLSEVARIQGEIMAILKEEGFDTSAGFSQAIETLAADPKFYYEDSDEGRAQILVDYQKILDEINAGLDDAFRIRPKAGMEVVRIPEFKEKTAPGAYYQQPAIDGSRPGRFFANLYDIKATPKYGMRTLAYHEAIPGHHFQVAVAMELEGMPFIRKMAPFTAYTEGWALYSEQVAWELGFQDDPFDNIGRLQAELFRGVRLVVDTGIHEKRWTREQAIEYMKLNTGMAETDVISEIERYIVMPGQATSYKVGMMKILALREKAKLALGERFNLKDFHDVVLKNGPVPLDILERLVDKYIAQGSAVSRV</sequence>
<dbReference type="InterPro" id="IPR010281">
    <property type="entry name" value="DUF885"/>
</dbReference>
<name>A0ABS7DYG6_9GAMM</name>
<feature type="chain" id="PRO_5045285715" evidence="1">
    <location>
        <begin position="25"/>
        <end position="611"/>
    </location>
</feature>
<dbReference type="PANTHER" id="PTHR33361">
    <property type="entry name" value="GLR0591 PROTEIN"/>
    <property type="match status" value="1"/>
</dbReference>
<feature type="signal peptide" evidence="1">
    <location>
        <begin position="1"/>
        <end position="24"/>
    </location>
</feature>